<dbReference type="GO" id="GO:0016887">
    <property type="term" value="F:ATP hydrolysis activity"/>
    <property type="evidence" value="ECO:0007669"/>
    <property type="project" value="InterPro"/>
</dbReference>
<evidence type="ECO:0000313" key="4">
    <source>
        <dbReference type="Proteomes" id="UP000287830"/>
    </source>
</evidence>
<evidence type="ECO:0000256" key="1">
    <source>
        <dbReference type="SAM" id="MobiDB-lite"/>
    </source>
</evidence>
<accession>A0A7U9PZ05</accession>
<dbReference type="Proteomes" id="UP000287830">
    <property type="component" value="Unassembled WGS sequence"/>
</dbReference>
<dbReference type="GeneID" id="95622451"/>
<feature type="region of interest" description="Disordered" evidence="1">
    <location>
        <begin position="1"/>
        <end position="26"/>
    </location>
</feature>
<feature type="domain" description="ORC1/DEAH AAA+ ATPase" evidence="2">
    <location>
        <begin position="116"/>
        <end position="243"/>
    </location>
</feature>
<evidence type="ECO:0000313" key="3">
    <source>
        <dbReference type="EMBL" id="GCD35800.1"/>
    </source>
</evidence>
<feature type="region of interest" description="Disordered" evidence="1">
    <location>
        <begin position="386"/>
        <end position="437"/>
    </location>
</feature>
<evidence type="ECO:0000259" key="2">
    <source>
        <dbReference type="Pfam" id="PF13401"/>
    </source>
</evidence>
<dbReference type="OrthoDB" id="3865847at2"/>
<proteinExistence type="predicted"/>
<feature type="compositionally biased region" description="Acidic residues" evidence="1">
    <location>
        <begin position="391"/>
        <end position="401"/>
    </location>
</feature>
<organism evidence="3 4">
    <name type="scientific">Streptomyces chrestomyceticus JCM 4735</name>
    <dbReference type="NCBI Taxonomy" id="1306181"/>
    <lineage>
        <taxon>Bacteria</taxon>
        <taxon>Bacillati</taxon>
        <taxon>Actinomycetota</taxon>
        <taxon>Actinomycetes</taxon>
        <taxon>Kitasatosporales</taxon>
        <taxon>Streptomycetaceae</taxon>
        <taxon>Streptomyces</taxon>
    </lineage>
</organism>
<dbReference type="Pfam" id="PF13401">
    <property type="entry name" value="AAA_22"/>
    <property type="match status" value="1"/>
</dbReference>
<comment type="caution">
    <text evidence="3">The sequence shown here is derived from an EMBL/GenBank/DDBJ whole genome shotgun (WGS) entry which is preliminary data.</text>
</comment>
<dbReference type="InterPro" id="IPR049945">
    <property type="entry name" value="AAA_22"/>
</dbReference>
<name>A0A7U9PZ05_9ACTN</name>
<protein>
    <recommendedName>
        <fullName evidence="2">ORC1/DEAH AAA+ ATPase domain-containing protein</fullName>
    </recommendedName>
</protein>
<dbReference type="InterPro" id="IPR027417">
    <property type="entry name" value="P-loop_NTPase"/>
</dbReference>
<dbReference type="AlphaFoldDB" id="A0A7U9PZ05"/>
<dbReference type="RefSeq" id="WP_125045648.1">
    <property type="nucleotide sequence ID" value="NZ_BHZC01000001.1"/>
</dbReference>
<sequence>MSDQAPEETERPVPFLRLGPRPDRTTHEGWQEFRRTRELFVPVKKISVAEYGLMSPRKKSLYDLHRAATHVNMRMEETPMSAVVTTLMRSRIQNNAMRIGPSTLDGLMINGGGYQGKTETACRTAAEFEDTWRDLFEKNRAYYFDPMPGTRDIIAPVAYCQTPVKATPIGLCEAILDYYGAPYGKNLRGMIRNVRASIKAHATTVLIIDDITRLKMHREDDQDTLDLIRGLMDLDVTLVLIGVNIPRSGLLREGWHDPRTKQWVYEPLKKGKSYNPDASTQTERRFDLVNLDPFDFTTDAGTAAFVDHLESTENQIRLFNAGPGTLSAGAMPEYLRRRTHGIIGLLRRLIEDGLTKAMESGLEDLTIGLLDEITINLGNIPGQYGVRDAESGEIPDVDTSPEPEQGPERKVETKSVKPRKRRNTVLDDRGSPPAAEA</sequence>
<gene>
    <name evidence="3" type="ORF">OEIGOIKO_03547</name>
</gene>
<reference evidence="3 4" key="1">
    <citation type="submission" date="2018-11" db="EMBL/GenBank/DDBJ databases">
        <title>Whole genome sequence of Streptomyces chrestomyceticus NBRC 13444(T).</title>
        <authorList>
            <person name="Komaki H."/>
            <person name="Tamura T."/>
        </authorList>
    </citation>
    <scope>NUCLEOTIDE SEQUENCE [LARGE SCALE GENOMIC DNA]</scope>
    <source>
        <strain evidence="3 4">NBRC 13444</strain>
    </source>
</reference>
<feature type="compositionally biased region" description="Basic and acidic residues" evidence="1">
    <location>
        <begin position="406"/>
        <end position="415"/>
    </location>
</feature>
<dbReference type="EMBL" id="BHZC01000001">
    <property type="protein sequence ID" value="GCD35800.1"/>
    <property type="molecule type" value="Genomic_DNA"/>
</dbReference>
<dbReference type="SUPFAM" id="SSF52540">
    <property type="entry name" value="P-loop containing nucleoside triphosphate hydrolases"/>
    <property type="match status" value="1"/>
</dbReference>